<dbReference type="Proteomes" id="UP000076532">
    <property type="component" value="Unassembled WGS sequence"/>
</dbReference>
<gene>
    <name evidence="2" type="ORF">FIBSPDRAFT_111795</name>
</gene>
<dbReference type="OrthoDB" id="5584477at2759"/>
<name>A0A166TFE4_9AGAM</name>
<protein>
    <recommendedName>
        <fullName evidence="1">Fungal-type protein kinase domain-containing protein</fullName>
    </recommendedName>
</protein>
<feature type="domain" description="Fungal-type protein kinase" evidence="1">
    <location>
        <begin position="6"/>
        <end position="71"/>
    </location>
</feature>
<sequence>MWNSVEKSGVLNDYDLSRMNSGAHSQNLERTGTIPFLSLDLLENTNKFCHGSVEPTYTHDCDSLKWVFLYCIENPSKVHKWLTTDMETSLDIRTAYLFSRRPFQGSRKHETLSRHSQAVRRLLRTAHWAFIQHSEAFDEGTGPEVYVGFTDFELYNALKSSIQRQPA</sequence>
<reference evidence="2 3" key="1">
    <citation type="journal article" date="2016" name="Mol. Biol. Evol.">
        <title>Comparative Genomics of Early-Diverging Mushroom-Forming Fungi Provides Insights into the Origins of Lignocellulose Decay Capabilities.</title>
        <authorList>
            <person name="Nagy L.G."/>
            <person name="Riley R."/>
            <person name="Tritt A."/>
            <person name="Adam C."/>
            <person name="Daum C."/>
            <person name="Floudas D."/>
            <person name="Sun H."/>
            <person name="Yadav J.S."/>
            <person name="Pangilinan J."/>
            <person name="Larsson K.H."/>
            <person name="Matsuura K."/>
            <person name="Barry K."/>
            <person name="Labutti K."/>
            <person name="Kuo R."/>
            <person name="Ohm R.A."/>
            <person name="Bhattacharya S.S."/>
            <person name="Shirouzu T."/>
            <person name="Yoshinaga Y."/>
            <person name="Martin F.M."/>
            <person name="Grigoriev I.V."/>
            <person name="Hibbett D.S."/>
        </authorList>
    </citation>
    <scope>NUCLEOTIDE SEQUENCE [LARGE SCALE GENOMIC DNA]</scope>
    <source>
        <strain evidence="2 3">CBS 109695</strain>
    </source>
</reference>
<dbReference type="AlphaFoldDB" id="A0A166TFE4"/>
<proteinExistence type="predicted"/>
<organism evidence="2 3">
    <name type="scientific">Athelia psychrophila</name>
    <dbReference type="NCBI Taxonomy" id="1759441"/>
    <lineage>
        <taxon>Eukaryota</taxon>
        <taxon>Fungi</taxon>
        <taxon>Dikarya</taxon>
        <taxon>Basidiomycota</taxon>
        <taxon>Agaricomycotina</taxon>
        <taxon>Agaricomycetes</taxon>
        <taxon>Agaricomycetidae</taxon>
        <taxon>Atheliales</taxon>
        <taxon>Atheliaceae</taxon>
        <taxon>Athelia</taxon>
    </lineage>
</organism>
<dbReference type="Pfam" id="PF17667">
    <property type="entry name" value="Pkinase_fungal"/>
    <property type="match status" value="1"/>
</dbReference>
<dbReference type="InterPro" id="IPR040976">
    <property type="entry name" value="Pkinase_fungal"/>
</dbReference>
<evidence type="ECO:0000259" key="1">
    <source>
        <dbReference type="Pfam" id="PF17667"/>
    </source>
</evidence>
<evidence type="ECO:0000313" key="2">
    <source>
        <dbReference type="EMBL" id="KZP30561.1"/>
    </source>
</evidence>
<accession>A0A166TFE4</accession>
<keyword evidence="3" id="KW-1185">Reference proteome</keyword>
<evidence type="ECO:0000313" key="3">
    <source>
        <dbReference type="Proteomes" id="UP000076532"/>
    </source>
</evidence>
<dbReference type="EMBL" id="KV417493">
    <property type="protein sequence ID" value="KZP30561.1"/>
    <property type="molecule type" value="Genomic_DNA"/>
</dbReference>